<evidence type="ECO:0000256" key="1">
    <source>
        <dbReference type="ARBA" id="ARBA00006835"/>
    </source>
</evidence>
<evidence type="ECO:0000259" key="16">
    <source>
        <dbReference type="Pfam" id="PF04565"/>
    </source>
</evidence>
<evidence type="ECO:0000256" key="4">
    <source>
        <dbReference type="ARBA" id="ARBA00022695"/>
    </source>
</evidence>
<evidence type="ECO:0000256" key="10">
    <source>
        <dbReference type="RuleBase" id="RU363031"/>
    </source>
</evidence>
<evidence type="ECO:0000256" key="11">
    <source>
        <dbReference type="SAM" id="Phobius"/>
    </source>
</evidence>
<feature type="domain" description="RNA polymerase beta subunit protrusion" evidence="15">
    <location>
        <begin position="30"/>
        <end position="405"/>
    </location>
</feature>
<dbReference type="PANTHER" id="PTHR20856">
    <property type="entry name" value="DNA-DIRECTED RNA POLYMERASE I SUBUNIT 2"/>
    <property type="match status" value="1"/>
</dbReference>
<evidence type="ECO:0000256" key="8">
    <source>
        <dbReference type="ARBA" id="ARBA00048552"/>
    </source>
</evidence>
<proteinExistence type="inferred from homology"/>
<dbReference type="PROSITE" id="PS01166">
    <property type="entry name" value="RNA_POL_BETA"/>
    <property type="match status" value="1"/>
</dbReference>
<dbReference type="FunFam" id="3.90.1100.10:FF:000021">
    <property type="entry name" value="DNA-directed RNA polymerase subunit beta"/>
    <property type="match status" value="1"/>
</dbReference>
<evidence type="ECO:0000259" key="17">
    <source>
        <dbReference type="Pfam" id="PF04566"/>
    </source>
</evidence>
<dbReference type="Gene3D" id="3.90.1800.10">
    <property type="entry name" value="RNA polymerase alpha subunit dimerisation domain"/>
    <property type="match status" value="1"/>
</dbReference>
<evidence type="ECO:0000259" key="12">
    <source>
        <dbReference type="Pfam" id="PF00562"/>
    </source>
</evidence>
<feature type="transmembrane region" description="Helical" evidence="11">
    <location>
        <begin position="1294"/>
        <end position="1317"/>
    </location>
</feature>
<keyword evidence="11" id="KW-0812">Transmembrane</keyword>
<sequence>MGKVKSDIRAPVKELKDKWLLVPEFLKARGLVKQHIESFNYFVDVEIKKIVAANSIFWSKMDPSFYFKYLDVRVESPNVEDGLITCPVTPHECRLRDMTYSAPILVDVEYTRGNERVQRTNLPLGRLPIMLHSNRCVLAGKSEKELMGMKECPLDPGGYFIARGSERVILIQEQLSKNRMLVGKYPSGEVFCEVLSMTHVSVGKTYVVYKKKTHFVLRHNKLTEDIPIAVMFRAMGVECDQEMAYLMGCEEAYVEHHILSLDESLKANVKTQNSALRYLGARVKTFMQYQSDTERNLERDALEFLLKIAFSHIPSSRHNMRRKAIYMGLMVQRIIQTEIGLCSYDDPDFYGNKRLELAGSLIAILFEDLFKRLNTELVAIADKSLSKQRATKFDIVKCIRKEVITTGLATAIATGNWVVRRFRMDRHGVTQVLSRLSYISALGMMTRINSRLERCRQIGGPRALQPSQWGMLCPADTPEGEPCGLIKSLALMTHITTDSEPENLMLMLFDLGVEDVIIFNGIDLSNGGYYYVFVNGNIIGVTRRPHDIVSAVRYLRRCGRVHEFVSVFLYELHRSIYIASDGGRLCRPYILIENGQPKLEQHHLDELASGKRTFNDCITDGLLEYLDVNEENDANIAVYEKDINETTTHLEIEPFTILGVCAGLIPYPHHNQAPRNTYQCAMGKQAMGFVACNQQCRVDSLLYGLVYSQKPMVKTKTIDLLSIETLPAGTNATVAVMSYSGYDIEDAIILNRASLDRGFGRCTVHRSAKCALRRYPNGTSDRVNGPSIEVATGRCIWKHEALDADGIVRAGAFVQNNQVLVNKMVPITPGEVLTSLDDQPLRAEAEYKESPLVYRGPGPCYVEKVLITSNVDEHYLIKVLYRQTRVPELGDKFSSRHGQKGVCGLIVPQEDLPFNANGMSPDLIMNPHGFPSRMTVGKLMELLAGKVGVLTGRQRYGTVFHGDQMVDVREELIHLGFNYHGKEMLTSGITGMPLSAYIYFGPIYYQKLKHMVMDKLHARSKGPREILTRQPTEGRLKEGGLRLGEMERDCLICYGTSLTLYERMMLSSDRTPIDVCSECGLVSSKGCSLEQPWVRSEVKVRKRAVMQILMANKDGPLVKPEEKIKAEEKNNASSQNGPSVKILASEIEAIVEYLHCTNPEEYKELSNALCARFLPATRPFDPTGVFSGCFALFLFFFQLYLLHIVGLPATIAAFLVSGIIMMLAGIDLSELGNNLGITSTICGSLIVALSMVIASPLFGGPQPNKMDIGTLLFAFTFVSAAFMISSVTRYVATIVLSTTTFIAMASINASVLAGGIYFRSVEVFGHVSLTIAYLTLVYVTSSFIFQHAYRSNILQLGNLQNCLMQE</sequence>
<dbReference type="Pfam" id="PF04566">
    <property type="entry name" value="RNA_pol_Rpb2_4"/>
    <property type="match status" value="1"/>
</dbReference>
<keyword evidence="5" id="KW-0479">Metal-binding</keyword>
<feature type="transmembrane region" description="Helical" evidence="11">
    <location>
        <begin position="1270"/>
        <end position="1287"/>
    </location>
</feature>
<keyword evidence="6" id="KW-0862">Zinc</keyword>
<dbReference type="Pfam" id="PF04565">
    <property type="entry name" value="RNA_pol_Rpb2_3"/>
    <property type="match status" value="1"/>
</dbReference>
<dbReference type="GO" id="GO:0006351">
    <property type="term" value="P:DNA-templated transcription"/>
    <property type="evidence" value="ECO:0007669"/>
    <property type="project" value="InterPro"/>
</dbReference>
<feature type="domain" description="RNA polymerase Rpb2" evidence="14">
    <location>
        <begin position="192"/>
        <end position="356"/>
    </location>
</feature>
<evidence type="ECO:0000259" key="13">
    <source>
        <dbReference type="Pfam" id="PF04560"/>
    </source>
</evidence>
<feature type="domain" description="RNA polymerase Rpb2" evidence="18">
    <location>
        <begin position="614"/>
        <end position="647"/>
    </location>
</feature>
<evidence type="ECO:0000256" key="3">
    <source>
        <dbReference type="ARBA" id="ARBA00022679"/>
    </source>
</evidence>
<dbReference type="Pfam" id="PF04561">
    <property type="entry name" value="RNA_pol_Rpb2_2"/>
    <property type="match status" value="1"/>
</dbReference>
<dbReference type="EMBL" id="KL367580">
    <property type="protein sequence ID" value="KFD63106.1"/>
    <property type="molecule type" value="Genomic_DNA"/>
</dbReference>
<evidence type="ECO:0000313" key="21">
    <source>
        <dbReference type="Proteomes" id="UP000030764"/>
    </source>
</evidence>
<evidence type="ECO:0000256" key="9">
    <source>
        <dbReference type="RuleBase" id="RU000434"/>
    </source>
</evidence>
<protein>
    <recommendedName>
        <fullName evidence="10">DNA-directed RNA polymerase subunit beta</fullName>
        <ecNumber evidence="10">2.7.7.6</ecNumber>
    </recommendedName>
</protein>
<name>A0A085N0W0_9BILA</name>
<keyword evidence="7 10" id="KW-0804">Transcription</keyword>
<evidence type="ECO:0000259" key="15">
    <source>
        <dbReference type="Pfam" id="PF04563"/>
    </source>
</evidence>
<comment type="similarity">
    <text evidence="1 9">Belongs to the RNA polymerase beta chain family.</text>
</comment>
<comment type="catalytic activity">
    <reaction evidence="8 10">
        <text>RNA(n) + a ribonucleoside 5'-triphosphate = RNA(n+1) + diphosphate</text>
        <dbReference type="Rhea" id="RHEA:21248"/>
        <dbReference type="Rhea" id="RHEA-COMP:14527"/>
        <dbReference type="Rhea" id="RHEA-COMP:17342"/>
        <dbReference type="ChEBI" id="CHEBI:33019"/>
        <dbReference type="ChEBI" id="CHEBI:61557"/>
        <dbReference type="ChEBI" id="CHEBI:140395"/>
        <dbReference type="EC" id="2.7.7.6"/>
    </reaction>
</comment>
<keyword evidence="11" id="KW-1133">Transmembrane helix</keyword>
<dbReference type="Pfam" id="PF04567">
    <property type="entry name" value="RNA_pol_Rpb2_5"/>
    <property type="match status" value="1"/>
</dbReference>
<dbReference type="InterPro" id="IPR007644">
    <property type="entry name" value="RNA_pol_bsu_protrusion"/>
</dbReference>
<dbReference type="Proteomes" id="UP000030758">
    <property type="component" value="Unassembled WGS sequence"/>
</dbReference>
<dbReference type="InterPro" id="IPR007120">
    <property type="entry name" value="DNA-dir_RNAP_su2_dom"/>
</dbReference>
<dbReference type="EMBL" id="KL363361">
    <property type="protein sequence ID" value="KFD46616.1"/>
    <property type="molecule type" value="Genomic_DNA"/>
</dbReference>
<dbReference type="GO" id="GO:0046872">
    <property type="term" value="F:metal ion binding"/>
    <property type="evidence" value="ECO:0007669"/>
    <property type="project" value="UniProtKB-KW"/>
</dbReference>
<evidence type="ECO:0000259" key="14">
    <source>
        <dbReference type="Pfam" id="PF04561"/>
    </source>
</evidence>
<dbReference type="InterPro" id="IPR007645">
    <property type="entry name" value="RNA_pol_Rpb2_3"/>
</dbReference>
<dbReference type="GO" id="GO:0032549">
    <property type="term" value="F:ribonucleoside binding"/>
    <property type="evidence" value="ECO:0007669"/>
    <property type="project" value="InterPro"/>
</dbReference>
<feature type="domain" description="DNA-directed RNA polymerase subunit 2 hybrid-binding" evidence="12">
    <location>
        <begin position="661"/>
        <end position="1035"/>
    </location>
</feature>
<evidence type="ECO:0000256" key="6">
    <source>
        <dbReference type="ARBA" id="ARBA00022833"/>
    </source>
</evidence>
<dbReference type="InterPro" id="IPR007646">
    <property type="entry name" value="RNA_pol_Rpb2_4"/>
</dbReference>
<evidence type="ECO:0000256" key="5">
    <source>
        <dbReference type="ARBA" id="ARBA00022723"/>
    </source>
</evidence>
<dbReference type="Pfam" id="PF04563">
    <property type="entry name" value="RNA_pol_Rpb2_1"/>
    <property type="match status" value="1"/>
</dbReference>
<feature type="domain" description="RNA polymerase Rpb2" evidence="13">
    <location>
        <begin position="1039"/>
        <end position="1088"/>
    </location>
</feature>
<dbReference type="InterPro" id="IPR014724">
    <property type="entry name" value="RNA_pol_RPB2_OB-fold"/>
</dbReference>
<evidence type="ECO:0000256" key="2">
    <source>
        <dbReference type="ARBA" id="ARBA00022478"/>
    </source>
</evidence>
<feature type="domain" description="RNA polymerase Rpb2" evidence="17">
    <location>
        <begin position="532"/>
        <end position="593"/>
    </location>
</feature>
<dbReference type="GO" id="GO:0003677">
    <property type="term" value="F:DNA binding"/>
    <property type="evidence" value="ECO:0007669"/>
    <property type="project" value="InterPro"/>
</dbReference>
<dbReference type="GO" id="GO:0003899">
    <property type="term" value="F:DNA-directed RNA polymerase activity"/>
    <property type="evidence" value="ECO:0007669"/>
    <property type="project" value="UniProtKB-EC"/>
</dbReference>
<feature type="transmembrane region" description="Helical" evidence="11">
    <location>
        <begin position="1235"/>
        <end position="1258"/>
    </location>
</feature>
<reference evidence="20 21" key="1">
    <citation type="journal article" date="2014" name="Nat. Genet.">
        <title>Genome and transcriptome of the porcine whipworm Trichuris suis.</title>
        <authorList>
            <person name="Jex A.R."/>
            <person name="Nejsum P."/>
            <person name="Schwarz E.M."/>
            <person name="Hu L."/>
            <person name="Young N.D."/>
            <person name="Hall R.S."/>
            <person name="Korhonen P.K."/>
            <person name="Liao S."/>
            <person name="Thamsborg S."/>
            <person name="Xia J."/>
            <person name="Xu P."/>
            <person name="Wang S."/>
            <person name="Scheerlinck J.P."/>
            <person name="Hofmann A."/>
            <person name="Sternberg P.W."/>
            <person name="Wang J."/>
            <person name="Gasser R.B."/>
        </authorList>
    </citation>
    <scope>NUCLEOTIDE SEQUENCE [LARGE SCALE GENOMIC DNA]</scope>
    <source>
        <strain evidence="20">DCEP-RM93F</strain>
        <strain evidence="19">DCEP-RM93M</strain>
    </source>
</reference>
<dbReference type="Proteomes" id="UP000030764">
    <property type="component" value="Unassembled WGS sequence"/>
</dbReference>
<keyword evidence="2 10" id="KW-0240">DNA-directed RNA polymerase</keyword>
<evidence type="ECO:0000313" key="19">
    <source>
        <dbReference type="EMBL" id="KFD46616.1"/>
    </source>
</evidence>
<feature type="transmembrane region" description="Helical" evidence="11">
    <location>
        <begin position="1207"/>
        <end position="1228"/>
    </location>
</feature>
<dbReference type="Gene3D" id="3.90.1100.10">
    <property type="match status" value="1"/>
</dbReference>
<keyword evidence="11" id="KW-0472">Membrane</keyword>
<dbReference type="Gene3D" id="2.40.50.150">
    <property type="match status" value="1"/>
</dbReference>
<comment type="function">
    <text evidence="10">DNA-dependent RNA polymerase catalyzes the transcription of DNA into RNA using the four ribonucleoside triphosphates as substrates.</text>
</comment>
<dbReference type="InterPro" id="IPR007642">
    <property type="entry name" value="RNA_pol_Rpb2_2"/>
</dbReference>
<organism evidence="20">
    <name type="scientific">Trichuris suis</name>
    <name type="common">pig whipworm</name>
    <dbReference type="NCBI Taxonomy" id="68888"/>
    <lineage>
        <taxon>Eukaryota</taxon>
        <taxon>Metazoa</taxon>
        <taxon>Ecdysozoa</taxon>
        <taxon>Nematoda</taxon>
        <taxon>Enoplea</taxon>
        <taxon>Dorylaimia</taxon>
        <taxon>Trichinellida</taxon>
        <taxon>Trichuridae</taxon>
        <taxon>Trichuris</taxon>
    </lineage>
</organism>
<keyword evidence="3 10" id="KW-0808">Transferase</keyword>
<dbReference type="InterPro" id="IPR007647">
    <property type="entry name" value="RNA_pol_Rpb2_5"/>
</dbReference>
<dbReference type="InterPro" id="IPR007121">
    <property type="entry name" value="RNA_pol_bsu_CS"/>
</dbReference>
<gene>
    <name evidence="19" type="ORF">M513_12515</name>
    <name evidence="20" type="ORF">M514_12515</name>
</gene>
<dbReference type="SUPFAM" id="SSF64484">
    <property type="entry name" value="beta and beta-prime subunits of DNA dependent RNA-polymerase"/>
    <property type="match status" value="1"/>
</dbReference>
<dbReference type="Gene3D" id="3.90.1070.20">
    <property type="match status" value="1"/>
</dbReference>
<feature type="domain" description="RNA polymerase Rpb2" evidence="16">
    <location>
        <begin position="431"/>
        <end position="495"/>
    </location>
</feature>
<evidence type="ECO:0000313" key="20">
    <source>
        <dbReference type="EMBL" id="KFD63106.1"/>
    </source>
</evidence>
<keyword evidence="21" id="KW-1185">Reference proteome</keyword>
<dbReference type="Pfam" id="PF04560">
    <property type="entry name" value="RNA_pol_Rpb2_7"/>
    <property type="match status" value="1"/>
</dbReference>
<dbReference type="InterPro" id="IPR015712">
    <property type="entry name" value="DNA-dir_RNA_pol_su2"/>
</dbReference>
<dbReference type="EC" id="2.7.7.6" evidence="10"/>
<dbReference type="InterPro" id="IPR037033">
    <property type="entry name" value="DNA-dir_RNAP_su2_hyb_sf"/>
</dbReference>
<dbReference type="Gene3D" id="2.40.270.10">
    <property type="entry name" value="DNA-directed RNA polymerase, subunit 2, domain 6"/>
    <property type="match status" value="1"/>
</dbReference>
<evidence type="ECO:0000256" key="7">
    <source>
        <dbReference type="ARBA" id="ARBA00023163"/>
    </source>
</evidence>
<dbReference type="Gene3D" id="3.90.1110.10">
    <property type="entry name" value="RNA polymerase Rpb2, domain 2"/>
    <property type="match status" value="1"/>
</dbReference>
<dbReference type="CDD" id="cd00653">
    <property type="entry name" value="RNA_pol_B_RPB2"/>
    <property type="match status" value="1"/>
</dbReference>
<feature type="transmembrane region" description="Helical" evidence="11">
    <location>
        <begin position="1323"/>
        <end position="1345"/>
    </location>
</feature>
<dbReference type="InterPro" id="IPR037034">
    <property type="entry name" value="RNA_pol_Rpb2_2_sf"/>
</dbReference>
<dbReference type="Pfam" id="PF00562">
    <property type="entry name" value="RNA_pol_Rpb2_6"/>
    <property type="match status" value="1"/>
</dbReference>
<dbReference type="InterPro" id="IPR007641">
    <property type="entry name" value="RNA_pol_Rpb2_7"/>
</dbReference>
<accession>A0A085N0W0</accession>
<dbReference type="GO" id="GO:0000428">
    <property type="term" value="C:DNA-directed RNA polymerase complex"/>
    <property type="evidence" value="ECO:0007669"/>
    <property type="project" value="UniProtKB-KW"/>
</dbReference>
<keyword evidence="4 10" id="KW-0548">Nucleotidyltransferase</keyword>
<dbReference type="FunFam" id="2.40.270.10:FF:000011">
    <property type="entry name" value="DNA-directed RNA polymerase subunit beta"/>
    <property type="match status" value="1"/>
</dbReference>
<evidence type="ECO:0000259" key="18">
    <source>
        <dbReference type="Pfam" id="PF04567"/>
    </source>
</evidence>